<keyword evidence="2" id="KW-1185">Reference proteome</keyword>
<dbReference type="EMBL" id="ANNX02000042">
    <property type="protein sequence ID" value="KYC38364.1"/>
    <property type="molecule type" value="Genomic_DNA"/>
</dbReference>
<evidence type="ECO:0000313" key="2">
    <source>
        <dbReference type="Proteomes" id="UP000076925"/>
    </source>
</evidence>
<sequence length="178" mass="20244">MNEGKIMSHQEDNNQELFSSPMDLLLNEDWLRKSVEFEDEVGGNISVGLDWGSALGELMFNPELFGRLITLRISLNREVRLLLSDWNLGTITSSATKTARALLLQKLKQPTPDMREKLTTVLQRDELFGEEFISNCEVLRELITQMLTIEDWETIATVAADSLKEQIMHHAPVEKISA</sequence>
<name>A0A139X0Z7_9CYAN</name>
<dbReference type="Proteomes" id="UP000076925">
    <property type="component" value="Unassembled WGS sequence"/>
</dbReference>
<proteinExistence type="predicted"/>
<protein>
    <submittedName>
        <fullName evidence="1">Uncharacterized protein</fullName>
    </submittedName>
</protein>
<accession>A0A139X0Z7</accession>
<reference evidence="1 2" key="1">
    <citation type="journal article" date="2013" name="Genome Biol. Evol.">
        <title>Genomes of Stigonematalean cyanobacteria (subsection V) and the evolution of oxygenic photosynthesis from prokaryotes to plastids.</title>
        <authorList>
            <person name="Dagan T."/>
            <person name="Roettger M."/>
            <person name="Stucken K."/>
            <person name="Landan G."/>
            <person name="Koch R."/>
            <person name="Major P."/>
            <person name="Gould S.B."/>
            <person name="Goremykin V.V."/>
            <person name="Rippka R."/>
            <person name="Tandeau de Marsac N."/>
            <person name="Gugger M."/>
            <person name="Lockhart P.J."/>
            <person name="Allen J.F."/>
            <person name="Brune I."/>
            <person name="Maus I."/>
            <person name="Puhler A."/>
            <person name="Martin W.F."/>
        </authorList>
    </citation>
    <scope>NUCLEOTIDE SEQUENCE [LARGE SCALE GENOMIC DNA]</scope>
    <source>
        <strain evidence="1 2">PCC 7110</strain>
    </source>
</reference>
<comment type="caution">
    <text evidence="1">The sequence shown here is derived from an EMBL/GenBank/DDBJ whole genome shotgun (WGS) entry which is preliminary data.</text>
</comment>
<dbReference type="AlphaFoldDB" id="A0A139X0Z7"/>
<organism evidence="1 2">
    <name type="scientific">Scytonema hofmannii PCC 7110</name>
    <dbReference type="NCBI Taxonomy" id="128403"/>
    <lineage>
        <taxon>Bacteria</taxon>
        <taxon>Bacillati</taxon>
        <taxon>Cyanobacteriota</taxon>
        <taxon>Cyanophyceae</taxon>
        <taxon>Nostocales</taxon>
        <taxon>Scytonemataceae</taxon>
        <taxon>Scytonema</taxon>
    </lineage>
</organism>
<evidence type="ECO:0000313" key="1">
    <source>
        <dbReference type="EMBL" id="KYC38364.1"/>
    </source>
</evidence>
<gene>
    <name evidence="1" type="ORF">WA1_37990</name>
</gene>